<gene>
    <name evidence="1" type="ordered locus">Tery_0655</name>
</gene>
<dbReference type="eggNOG" id="ENOG502ZZ5Q">
    <property type="taxonomic scope" value="Bacteria"/>
</dbReference>
<dbReference type="KEGG" id="ter:Tery_0655"/>
<organism evidence="1">
    <name type="scientific">Trichodesmium erythraeum (strain IMS101)</name>
    <dbReference type="NCBI Taxonomy" id="203124"/>
    <lineage>
        <taxon>Bacteria</taxon>
        <taxon>Bacillati</taxon>
        <taxon>Cyanobacteriota</taxon>
        <taxon>Cyanophyceae</taxon>
        <taxon>Oscillatoriophycideae</taxon>
        <taxon>Oscillatoriales</taxon>
        <taxon>Microcoleaceae</taxon>
        <taxon>Trichodesmium</taxon>
    </lineage>
</organism>
<sequence length="173" mass="19498">MVSYTLAQNPDTIITVRGKDSDRARQKAMDKLVEMMDSGEIPTELENGFSPEQFIEVKESKEVTKEIISEEEDAVAQAVQTLSDFAALKIKVVESREEALKILSAIEVLFTDETVTVEEIANLRDGFKILKTFAVANLRYREARDKAQKARVILDQAFSCAESELNHLSRSRK</sequence>
<reference evidence="1" key="1">
    <citation type="submission" date="2006-06" db="EMBL/GenBank/DDBJ databases">
        <title>Complete sequence of Trichodesmium erythraeum IMS101.</title>
        <authorList>
            <consortium name="US DOE Joint Genome Institute"/>
            <person name="Copeland A."/>
            <person name="Lucas S."/>
            <person name="Lapidus A."/>
            <person name="Barry K."/>
            <person name="Detter J.C."/>
            <person name="Glavina del Rio T."/>
            <person name="Hammon N."/>
            <person name="Israni S."/>
            <person name="Dalin E."/>
            <person name="Tice H."/>
            <person name="Pitluck S."/>
            <person name="Kiss H."/>
            <person name="Munk A.C."/>
            <person name="Brettin T."/>
            <person name="Bruce D."/>
            <person name="Han C."/>
            <person name="Tapia R."/>
            <person name="Gilna P."/>
            <person name="Schmutz J."/>
            <person name="Larimer F."/>
            <person name="Land M."/>
            <person name="Hauser L."/>
            <person name="Kyrpides N."/>
            <person name="Kim E."/>
            <person name="Richardson P."/>
        </authorList>
    </citation>
    <scope>NUCLEOTIDE SEQUENCE [LARGE SCALE GENOMIC DNA]</scope>
    <source>
        <strain evidence="1">IMS101</strain>
    </source>
</reference>
<dbReference type="RefSeq" id="WP_011610487.1">
    <property type="nucleotide sequence ID" value="NC_008312.1"/>
</dbReference>
<proteinExistence type="predicted"/>
<dbReference type="OrthoDB" id="424240at2"/>
<dbReference type="HOGENOM" id="CLU_1617347_0_0_3"/>
<dbReference type="EMBL" id="CP000393">
    <property type="protein sequence ID" value="ABG50094.1"/>
    <property type="molecule type" value="Genomic_DNA"/>
</dbReference>
<accession>Q118I0</accession>
<name>Q118I0_TRIEI</name>
<dbReference type="AlphaFoldDB" id="Q118I0"/>
<protein>
    <submittedName>
        <fullName evidence="1">Uncharacterized protein</fullName>
    </submittedName>
</protein>
<evidence type="ECO:0000313" key="1">
    <source>
        <dbReference type="EMBL" id="ABG50094.1"/>
    </source>
</evidence>